<dbReference type="InterPro" id="IPR018517">
    <property type="entry name" value="tRNA_hU_synthase_CS"/>
</dbReference>
<dbReference type="Pfam" id="PF01207">
    <property type="entry name" value="Dus"/>
    <property type="match status" value="1"/>
</dbReference>
<dbReference type="EC" id="1.3.1.-" evidence="12"/>
<feature type="compositionally biased region" description="Low complexity" evidence="13">
    <location>
        <begin position="350"/>
        <end position="368"/>
    </location>
</feature>
<feature type="domain" description="DUS-like FMN-binding" evidence="14">
    <location>
        <begin position="46"/>
        <end position="321"/>
    </location>
</feature>
<dbReference type="NCBIfam" id="TIGR00737">
    <property type="entry name" value="nifR3_yhdG"/>
    <property type="match status" value="1"/>
</dbReference>
<keyword evidence="8" id="KW-0694">RNA-binding</keyword>
<dbReference type="InterPro" id="IPR004652">
    <property type="entry name" value="DusB-like"/>
</dbReference>
<keyword evidence="4 12" id="KW-0285">Flavoprotein</keyword>
<evidence type="ECO:0000259" key="14">
    <source>
        <dbReference type="Pfam" id="PF01207"/>
    </source>
</evidence>
<dbReference type="Gene3D" id="1.10.1200.80">
    <property type="entry name" value="Putative flavin oxidoreducatase, domain 2"/>
    <property type="match status" value="1"/>
</dbReference>
<accession>A0ABR5H970</accession>
<evidence type="ECO:0000256" key="11">
    <source>
        <dbReference type="ARBA" id="ARBA00048802"/>
    </source>
</evidence>
<comment type="cofactor">
    <cofactor evidence="1 12">
        <name>FMN</name>
        <dbReference type="ChEBI" id="CHEBI:58210"/>
    </cofactor>
</comment>
<dbReference type="EMBL" id="JXOD01000025">
    <property type="protein sequence ID" value="KMO21274.1"/>
    <property type="molecule type" value="Genomic_DNA"/>
</dbReference>
<comment type="catalytic activity">
    <reaction evidence="10">
        <text>a 5,6-dihydrouridine in tRNA + NADP(+) = a uridine in tRNA + NADPH + H(+)</text>
        <dbReference type="Rhea" id="RHEA:23624"/>
        <dbReference type="Rhea" id="RHEA-COMP:13339"/>
        <dbReference type="Rhea" id="RHEA-COMP:13887"/>
        <dbReference type="ChEBI" id="CHEBI:15378"/>
        <dbReference type="ChEBI" id="CHEBI:57783"/>
        <dbReference type="ChEBI" id="CHEBI:58349"/>
        <dbReference type="ChEBI" id="CHEBI:65315"/>
        <dbReference type="ChEBI" id="CHEBI:74443"/>
    </reaction>
</comment>
<evidence type="ECO:0000313" key="15">
    <source>
        <dbReference type="EMBL" id="KMO21274.1"/>
    </source>
</evidence>
<keyword evidence="7" id="KW-0521">NADP</keyword>
<sequence>MTTDHYLSAEASGAEPAALPTGPASAGTALAPPLGAHGALLARGALLAPLSGVTDLHMRRIARRLGATATVSEMVAAEDFARGTEEARLRAEGEGVLPHIVQLAGCDPRWMAEGARLAAANGADVIDVNMGCPAKAVTGGQAGSALMRDLDHAERLLAAVRGAVSVPVTVKMRLGWDDATRNAPDLARRAERLGYAAVTVHGRTRQQFYTGRADWAAIRLVREAVAIPVVANGDVASLDDARACLGASGADAVMIGRAAVGRPWLVAAVAAGLVGETIVEPDAAAKAELAAEHYEGLLALYGARMGVRHARKHLAAYADHAGGLSAPERTRLVTTTDPDEAARLLRRAFEAPAARPASQAARPDSQAA</sequence>
<dbReference type="InterPro" id="IPR001269">
    <property type="entry name" value="DUS_fam"/>
</dbReference>
<reference evidence="15 16" key="1">
    <citation type="submission" date="2015-01" db="EMBL/GenBank/DDBJ databases">
        <title>Genome sequencing of Methylobacterium platani JCM14648 type strain.</title>
        <authorList>
            <person name="Chaudhry V."/>
            <person name="Patil P.B."/>
        </authorList>
    </citation>
    <scope>NUCLEOTIDE SEQUENCE [LARGE SCALE GENOMIC DNA]</scope>
    <source>
        <strain evidence="15 16">JCM 14648</strain>
    </source>
</reference>
<dbReference type="Gene3D" id="3.20.20.70">
    <property type="entry name" value="Aldolase class I"/>
    <property type="match status" value="1"/>
</dbReference>
<dbReference type="Proteomes" id="UP000035947">
    <property type="component" value="Unassembled WGS sequence"/>
</dbReference>
<dbReference type="RefSeq" id="WP_082172958.1">
    <property type="nucleotide sequence ID" value="NZ_JXOD01000025.1"/>
</dbReference>
<organism evidence="15 16">
    <name type="scientific">Methylobacterium platani JCM 14648</name>
    <dbReference type="NCBI Taxonomy" id="1295136"/>
    <lineage>
        <taxon>Bacteria</taxon>
        <taxon>Pseudomonadati</taxon>
        <taxon>Pseudomonadota</taxon>
        <taxon>Alphaproteobacteria</taxon>
        <taxon>Hyphomicrobiales</taxon>
        <taxon>Methylobacteriaceae</taxon>
        <taxon>Methylobacterium</taxon>
    </lineage>
</organism>
<evidence type="ECO:0000256" key="10">
    <source>
        <dbReference type="ARBA" id="ARBA00048205"/>
    </source>
</evidence>
<dbReference type="PANTHER" id="PTHR45846">
    <property type="entry name" value="TRNA-DIHYDROURIDINE(47) SYNTHASE [NAD(P)(+)]-LIKE"/>
    <property type="match status" value="1"/>
</dbReference>
<evidence type="ECO:0000256" key="13">
    <source>
        <dbReference type="SAM" id="MobiDB-lite"/>
    </source>
</evidence>
<dbReference type="PANTHER" id="PTHR45846:SF1">
    <property type="entry name" value="TRNA-DIHYDROURIDINE(47) SYNTHASE [NAD(P)(+)]-LIKE"/>
    <property type="match status" value="1"/>
</dbReference>
<comment type="function">
    <text evidence="2 12">Catalyzes the synthesis of 5,6-dihydrouridine (D), a modified base found in the D-loop of most tRNAs, via the reduction of the C5-C6 double bond in target uridines.</text>
</comment>
<evidence type="ECO:0000256" key="9">
    <source>
        <dbReference type="ARBA" id="ARBA00023002"/>
    </source>
</evidence>
<evidence type="ECO:0000256" key="12">
    <source>
        <dbReference type="PIRNR" id="PIRNR006621"/>
    </source>
</evidence>
<comment type="catalytic activity">
    <reaction evidence="11">
        <text>a 5,6-dihydrouridine in tRNA + NAD(+) = a uridine in tRNA + NADH + H(+)</text>
        <dbReference type="Rhea" id="RHEA:54452"/>
        <dbReference type="Rhea" id="RHEA-COMP:13339"/>
        <dbReference type="Rhea" id="RHEA-COMP:13887"/>
        <dbReference type="ChEBI" id="CHEBI:15378"/>
        <dbReference type="ChEBI" id="CHEBI:57540"/>
        <dbReference type="ChEBI" id="CHEBI:57945"/>
        <dbReference type="ChEBI" id="CHEBI:65315"/>
        <dbReference type="ChEBI" id="CHEBI:74443"/>
    </reaction>
</comment>
<evidence type="ECO:0000256" key="2">
    <source>
        <dbReference type="ARBA" id="ARBA00002790"/>
    </source>
</evidence>
<gene>
    <name evidence="15" type="ORF">SQ03_03780</name>
</gene>
<comment type="similarity">
    <text evidence="12">Belongs to the dus family.</text>
</comment>
<evidence type="ECO:0000256" key="7">
    <source>
        <dbReference type="ARBA" id="ARBA00022857"/>
    </source>
</evidence>
<keyword evidence="6 12" id="KW-0819">tRNA processing</keyword>
<dbReference type="InterPro" id="IPR024036">
    <property type="entry name" value="tRNA-dHydroUridine_Synthase_C"/>
</dbReference>
<keyword evidence="3" id="KW-0820">tRNA-binding</keyword>
<protein>
    <recommendedName>
        <fullName evidence="12">tRNA-dihydrouridine synthase</fullName>
        <ecNumber evidence="12">1.3.1.-</ecNumber>
    </recommendedName>
</protein>
<keyword evidence="9 12" id="KW-0560">Oxidoreductase</keyword>
<keyword evidence="5 12" id="KW-0288">FMN</keyword>
<dbReference type="PROSITE" id="PS01136">
    <property type="entry name" value="UPF0034"/>
    <property type="match status" value="1"/>
</dbReference>
<name>A0ABR5H970_9HYPH</name>
<feature type="region of interest" description="Disordered" evidence="13">
    <location>
        <begin position="1"/>
        <end position="24"/>
    </location>
</feature>
<keyword evidence="16" id="KW-1185">Reference proteome</keyword>
<evidence type="ECO:0000256" key="1">
    <source>
        <dbReference type="ARBA" id="ARBA00001917"/>
    </source>
</evidence>
<evidence type="ECO:0000256" key="6">
    <source>
        <dbReference type="ARBA" id="ARBA00022694"/>
    </source>
</evidence>
<feature type="region of interest" description="Disordered" evidence="13">
    <location>
        <begin position="348"/>
        <end position="368"/>
    </location>
</feature>
<evidence type="ECO:0000256" key="4">
    <source>
        <dbReference type="ARBA" id="ARBA00022630"/>
    </source>
</evidence>
<dbReference type="InterPro" id="IPR013785">
    <property type="entry name" value="Aldolase_TIM"/>
</dbReference>
<evidence type="ECO:0000256" key="3">
    <source>
        <dbReference type="ARBA" id="ARBA00022555"/>
    </source>
</evidence>
<dbReference type="PIRSF" id="PIRSF006621">
    <property type="entry name" value="Dus"/>
    <property type="match status" value="1"/>
</dbReference>
<comment type="caution">
    <text evidence="15">The sequence shown here is derived from an EMBL/GenBank/DDBJ whole genome shotgun (WGS) entry which is preliminary data.</text>
</comment>
<dbReference type="InterPro" id="IPR035587">
    <property type="entry name" value="DUS-like_FMN-bd"/>
</dbReference>
<proteinExistence type="inferred from homology"/>
<evidence type="ECO:0000256" key="5">
    <source>
        <dbReference type="ARBA" id="ARBA00022643"/>
    </source>
</evidence>
<evidence type="ECO:0000256" key="8">
    <source>
        <dbReference type="ARBA" id="ARBA00022884"/>
    </source>
</evidence>
<evidence type="ECO:0000313" key="16">
    <source>
        <dbReference type="Proteomes" id="UP000035947"/>
    </source>
</evidence>
<dbReference type="CDD" id="cd02801">
    <property type="entry name" value="DUS_like_FMN"/>
    <property type="match status" value="1"/>
</dbReference>
<dbReference type="SUPFAM" id="SSF51395">
    <property type="entry name" value="FMN-linked oxidoreductases"/>
    <property type="match status" value="1"/>
</dbReference>